<protein>
    <recommendedName>
        <fullName evidence="3">Mitochondrial chaperone BCS1-like ATPase lid domain-containing protein</fullName>
    </recommendedName>
</protein>
<keyword evidence="5" id="KW-1185">Reference proteome</keyword>
<gene>
    <name evidence="4" type="ORF">BDV41DRAFT_582665</name>
</gene>
<dbReference type="EMBL" id="ML738417">
    <property type="protein sequence ID" value="KAE8307119.1"/>
    <property type="molecule type" value="Genomic_DNA"/>
</dbReference>
<accession>A0A5N6VG22</accession>
<dbReference type="AlphaFoldDB" id="A0A5N6VG22"/>
<evidence type="ECO:0000313" key="5">
    <source>
        <dbReference type="Proteomes" id="UP000325433"/>
    </source>
</evidence>
<evidence type="ECO:0000313" key="4">
    <source>
        <dbReference type="EMBL" id="KAE8307119.1"/>
    </source>
</evidence>
<feature type="domain" description="Mitochondrial chaperone BCS1-like ATPase lid" evidence="3">
    <location>
        <begin position="35"/>
        <end position="76"/>
    </location>
</feature>
<sequence length="235" mass="26652">MYSELADGHFMANQMPNGCIYPLSPPASPDWTQKDIATLSRVFADTVPPKRHTAAEIQNFLLQYRNDPWLAVTDVSEWAYGDLRLDCEENLAALHTSCSRFNIRGTDYYLTISALIFSWSRHKLCSKDSCHHGSSNCFQLHILLLQLPVSDENVPKIWTTPTDAVGGVDLSLQAALQRVVVTQIGLQLSKIVYDAPLRKRGFGREYIRDETAKKLIQCIDVYLRLELMRSRTLCC</sequence>
<dbReference type="InterPro" id="IPR057495">
    <property type="entry name" value="AAA_lid_BCS1"/>
</dbReference>
<name>A0A5N6VG22_9EURO</name>
<dbReference type="Proteomes" id="UP000325433">
    <property type="component" value="Unassembled WGS sequence"/>
</dbReference>
<evidence type="ECO:0000259" key="3">
    <source>
        <dbReference type="Pfam" id="PF25426"/>
    </source>
</evidence>
<reference evidence="5" key="1">
    <citation type="submission" date="2019-04" db="EMBL/GenBank/DDBJ databases">
        <title>Friends and foes A comparative genomics studyof 23 Aspergillus species from section Flavi.</title>
        <authorList>
            <consortium name="DOE Joint Genome Institute"/>
            <person name="Kjaerbolling I."/>
            <person name="Vesth T."/>
            <person name="Frisvad J.C."/>
            <person name="Nybo J.L."/>
            <person name="Theobald S."/>
            <person name="Kildgaard S."/>
            <person name="Isbrandt T."/>
            <person name="Kuo A."/>
            <person name="Sato A."/>
            <person name="Lyhne E.K."/>
            <person name="Kogle M.E."/>
            <person name="Wiebenga A."/>
            <person name="Kun R.S."/>
            <person name="Lubbers R.J."/>
            <person name="Makela M.R."/>
            <person name="Barry K."/>
            <person name="Chovatia M."/>
            <person name="Clum A."/>
            <person name="Daum C."/>
            <person name="Haridas S."/>
            <person name="He G."/>
            <person name="LaButti K."/>
            <person name="Lipzen A."/>
            <person name="Mondo S."/>
            <person name="Riley R."/>
            <person name="Salamov A."/>
            <person name="Simmons B.A."/>
            <person name="Magnuson J.K."/>
            <person name="Henrissat B."/>
            <person name="Mortensen U.H."/>
            <person name="Larsen T.O."/>
            <person name="Devries R.P."/>
            <person name="Grigoriev I.V."/>
            <person name="Machida M."/>
            <person name="Baker S.E."/>
            <person name="Andersen M.R."/>
        </authorList>
    </citation>
    <scope>NUCLEOTIDE SEQUENCE [LARGE SCALE GENOMIC DNA]</scope>
    <source>
        <strain evidence="5">CBS 130015</strain>
    </source>
</reference>
<dbReference type="GO" id="GO:0005524">
    <property type="term" value="F:ATP binding"/>
    <property type="evidence" value="ECO:0007669"/>
    <property type="project" value="UniProtKB-KW"/>
</dbReference>
<evidence type="ECO:0000256" key="2">
    <source>
        <dbReference type="ARBA" id="ARBA00022840"/>
    </source>
</evidence>
<organism evidence="4 5">
    <name type="scientific">Aspergillus transmontanensis</name>
    <dbReference type="NCBI Taxonomy" id="1034304"/>
    <lineage>
        <taxon>Eukaryota</taxon>
        <taxon>Fungi</taxon>
        <taxon>Dikarya</taxon>
        <taxon>Ascomycota</taxon>
        <taxon>Pezizomycotina</taxon>
        <taxon>Eurotiomycetes</taxon>
        <taxon>Eurotiomycetidae</taxon>
        <taxon>Eurotiales</taxon>
        <taxon>Aspergillaceae</taxon>
        <taxon>Aspergillus</taxon>
        <taxon>Aspergillus subgen. Circumdati</taxon>
    </lineage>
</organism>
<proteinExistence type="predicted"/>
<keyword evidence="2" id="KW-0067">ATP-binding</keyword>
<dbReference type="Pfam" id="PF25426">
    <property type="entry name" value="AAA_lid_BCS1"/>
    <property type="match status" value="1"/>
</dbReference>
<evidence type="ECO:0000256" key="1">
    <source>
        <dbReference type="ARBA" id="ARBA00022741"/>
    </source>
</evidence>
<keyword evidence="1" id="KW-0547">Nucleotide-binding</keyword>